<dbReference type="Gramene" id="ERM95284">
    <property type="protein sequence ID" value="ERM95284"/>
    <property type="gene ID" value="AMTR_s00008p00092930"/>
</dbReference>
<evidence type="ECO:0000313" key="3">
    <source>
        <dbReference type="EMBL" id="ERM95284.1"/>
    </source>
</evidence>
<dbReference type="CDD" id="cd00202">
    <property type="entry name" value="ZnF_GATA"/>
    <property type="match status" value="1"/>
</dbReference>
<dbReference type="InterPro" id="IPR013088">
    <property type="entry name" value="Znf_NHR/GATA"/>
</dbReference>
<name>W1NJ90_AMBTC</name>
<keyword evidence="4" id="KW-1185">Reference proteome</keyword>
<dbReference type="HOGENOM" id="CLU_525159_0_0_1"/>
<evidence type="ECO:0000313" key="4">
    <source>
        <dbReference type="Proteomes" id="UP000017836"/>
    </source>
</evidence>
<dbReference type="PANTHER" id="PTHR46855">
    <property type="entry name" value="OSJNBB0038F03.10 PROTEIN"/>
    <property type="match status" value="1"/>
</dbReference>
<feature type="region of interest" description="Disordered" evidence="1">
    <location>
        <begin position="151"/>
        <end position="216"/>
    </location>
</feature>
<dbReference type="Pfam" id="PF00320">
    <property type="entry name" value="GATA"/>
    <property type="match status" value="1"/>
</dbReference>
<dbReference type="GO" id="GO:0008270">
    <property type="term" value="F:zinc ion binding"/>
    <property type="evidence" value="ECO:0007669"/>
    <property type="project" value="InterPro"/>
</dbReference>
<dbReference type="InterPro" id="IPR044589">
    <property type="entry name" value="GATA26/27"/>
</dbReference>
<evidence type="ECO:0000259" key="2">
    <source>
        <dbReference type="Pfam" id="PF00320"/>
    </source>
</evidence>
<dbReference type="EMBL" id="KI397486">
    <property type="protein sequence ID" value="ERM95284.1"/>
    <property type="molecule type" value="Genomic_DNA"/>
</dbReference>
<dbReference type="AlphaFoldDB" id="W1NJ90"/>
<gene>
    <name evidence="3" type="ORF">AMTR_s00008p00092930</name>
</gene>
<dbReference type="eggNOG" id="KOG1601">
    <property type="taxonomic scope" value="Eukaryota"/>
</dbReference>
<reference evidence="4" key="1">
    <citation type="journal article" date="2013" name="Science">
        <title>The Amborella genome and the evolution of flowering plants.</title>
        <authorList>
            <consortium name="Amborella Genome Project"/>
        </authorList>
    </citation>
    <scope>NUCLEOTIDE SEQUENCE [LARGE SCALE GENOMIC DNA]</scope>
</reference>
<organism evidence="3 4">
    <name type="scientific">Amborella trichopoda</name>
    <dbReference type="NCBI Taxonomy" id="13333"/>
    <lineage>
        <taxon>Eukaryota</taxon>
        <taxon>Viridiplantae</taxon>
        <taxon>Streptophyta</taxon>
        <taxon>Embryophyta</taxon>
        <taxon>Tracheophyta</taxon>
        <taxon>Spermatophyta</taxon>
        <taxon>Magnoliopsida</taxon>
        <taxon>Amborellales</taxon>
        <taxon>Amborellaceae</taxon>
        <taxon>Amborella</taxon>
    </lineage>
</organism>
<sequence>MENAQLLLGKKAEGQLGFQIPFLVAVFISESAESIVFLGKIKWANRVLAAIVVLQQEDMPASVFNEGPKTTTNKSDGEVEVTCRSSWRVAHRQLGYSQLPQPRTTIKAYGRGTPLWRNGPADKPVLCNACGSRWRTKGSLANYAPLHARGVSPIDTENHKSPRVDKSPCRSRPPQFSMRTNQDDRHAERIERLQGYDPGPKGLEDDTSNRSSSGSGISYSESCVQFGSTDVNDVTGSAQSHVWDSHVPSKKRTCITRQYLSPVEKLRKDLCEILHEQDSSQLSGYSEDDVLLFDSETPMDSVEIGLGSVLIKHPLSTSGEEESEASSLVAESRCCIVNEAYSGSSLFPAPTLNRERGSIQVDDNAVKFREGEMDRIFHEKMHTLANEPLESLHSNNFDTLGRNDSASRYIDPNVKKNNEFAEGKGVPSCSSGLVAGGVSTAVKRPLDWEVCKSIEGAIEKPKSSLKRPYSCDDLSGHPTKFQRIHSGANKSVRSGEFSDQKELLQNDGFLSEPCSKAPS</sequence>
<dbReference type="Gene3D" id="3.30.50.10">
    <property type="entry name" value="Erythroid Transcription Factor GATA-1, subunit A"/>
    <property type="match status" value="1"/>
</dbReference>
<dbReference type="GO" id="GO:0006355">
    <property type="term" value="P:regulation of DNA-templated transcription"/>
    <property type="evidence" value="ECO:0007669"/>
    <property type="project" value="InterPro"/>
</dbReference>
<protein>
    <recommendedName>
        <fullName evidence="2">GATA-type domain-containing protein</fullName>
    </recommendedName>
</protein>
<dbReference type="GO" id="GO:0000976">
    <property type="term" value="F:transcription cis-regulatory region binding"/>
    <property type="evidence" value="ECO:0000318"/>
    <property type="project" value="GO_Central"/>
</dbReference>
<feature type="domain" description="GATA-type" evidence="2">
    <location>
        <begin position="112"/>
        <end position="139"/>
    </location>
</feature>
<dbReference type="InterPro" id="IPR000679">
    <property type="entry name" value="Znf_GATA"/>
</dbReference>
<feature type="compositionally biased region" description="Basic and acidic residues" evidence="1">
    <location>
        <begin position="181"/>
        <end position="194"/>
    </location>
</feature>
<feature type="compositionally biased region" description="Basic and acidic residues" evidence="1">
    <location>
        <begin position="156"/>
        <end position="168"/>
    </location>
</feature>
<feature type="region of interest" description="Disordered" evidence="1">
    <location>
        <begin position="478"/>
        <end position="499"/>
    </location>
</feature>
<accession>W1NJ90</accession>
<dbReference type="Proteomes" id="UP000017836">
    <property type="component" value="Unassembled WGS sequence"/>
</dbReference>
<dbReference type="SUPFAM" id="SSF57716">
    <property type="entry name" value="Glucocorticoid receptor-like (DNA-binding domain)"/>
    <property type="match status" value="1"/>
</dbReference>
<dbReference type="PANTHER" id="PTHR46855:SF1">
    <property type="entry name" value="GATA TRANSCRIPTION FACTOR 26"/>
    <property type="match status" value="1"/>
</dbReference>
<evidence type="ECO:0000256" key="1">
    <source>
        <dbReference type="SAM" id="MobiDB-lite"/>
    </source>
</evidence>
<dbReference type="OMA" id="RTSEGCH"/>
<proteinExistence type="predicted"/>